<name>A0A1W2AME6_9SPHI</name>
<dbReference type="RefSeq" id="WP_084287273.1">
    <property type="nucleotide sequence ID" value="NZ_FWYB01000001.1"/>
</dbReference>
<protein>
    <submittedName>
        <fullName evidence="1">Uncharacterized protein</fullName>
    </submittedName>
</protein>
<organism evidence="1 2">
    <name type="scientific">Pedobacter nyackensis</name>
    <dbReference type="NCBI Taxonomy" id="475255"/>
    <lineage>
        <taxon>Bacteria</taxon>
        <taxon>Pseudomonadati</taxon>
        <taxon>Bacteroidota</taxon>
        <taxon>Sphingobacteriia</taxon>
        <taxon>Sphingobacteriales</taxon>
        <taxon>Sphingobacteriaceae</taxon>
        <taxon>Pedobacter</taxon>
    </lineage>
</organism>
<sequence>MKIPEEKLSISDNIIQAIVDQPSNAPKILQEDLSNHKTEISYLIDNYLPGTYKVSVFKIIDLAFGSELQGTLKINYNATEFSGCELTETELDNFINVNFAIDKHTLQVILTGEEIRERDSFEEF</sequence>
<dbReference type="OrthoDB" id="9941367at2"/>
<dbReference type="Proteomes" id="UP000192678">
    <property type="component" value="Unassembled WGS sequence"/>
</dbReference>
<proteinExistence type="predicted"/>
<reference evidence="1 2" key="1">
    <citation type="submission" date="2017-04" db="EMBL/GenBank/DDBJ databases">
        <authorList>
            <person name="Afonso C.L."/>
            <person name="Miller P.J."/>
            <person name="Scott M.A."/>
            <person name="Spackman E."/>
            <person name="Goraichik I."/>
            <person name="Dimitrov K.M."/>
            <person name="Suarez D.L."/>
            <person name="Swayne D.E."/>
        </authorList>
    </citation>
    <scope>NUCLEOTIDE SEQUENCE [LARGE SCALE GENOMIC DNA]</scope>
    <source>
        <strain evidence="1 2">DSM 19625</strain>
    </source>
</reference>
<gene>
    <name evidence="1" type="ORF">SAMN04488101_101722</name>
</gene>
<accession>A0A1W2AME6</accession>
<evidence type="ECO:0000313" key="2">
    <source>
        <dbReference type="Proteomes" id="UP000192678"/>
    </source>
</evidence>
<dbReference type="AlphaFoldDB" id="A0A1W2AME6"/>
<dbReference type="EMBL" id="FWYB01000001">
    <property type="protein sequence ID" value="SMC61398.1"/>
    <property type="molecule type" value="Genomic_DNA"/>
</dbReference>
<keyword evidence="2" id="KW-1185">Reference proteome</keyword>
<evidence type="ECO:0000313" key="1">
    <source>
        <dbReference type="EMBL" id="SMC61398.1"/>
    </source>
</evidence>